<keyword evidence="1" id="KW-0808">Transferase</keyword>
<evidence type="ECO:0000313" key="4">
    <source>
        <dbReference type="Proteomes" id="UP000451471"/>
    </source>
</evidence>
<reference evidence="3 4" key="1">
    <citation type="submission" date="2019-12" db="EMBL/GenBank/DDBJ databases">
        <title>Halocatena pleomorpha gen. nov. sp. nov., an extremely halophilic archaeon of family Halobacteriaceae isolated from saltpan soil.</title>
        <authorList>
            <person name="Pal Y."/>
            <person name="Verma A."/>
            <person name="Krishnamurthi S."/>
            <person name="Kumar P."/>
        </authorList>
    </citation>
    <scope>NUCLEOTIDE SEQUENCE [LARGE SCALE GENOMIC DNA]</scope>
    <source>
        <strain evidence="3 4">JCM 16495</strain>
    </source>
</reference>
<evidence type="ECO:0000313" key="3">
    <source>
        <dbReference type="EMBL" id="MWG33249.1"/>
    </source>
</evidence>
<dbReference type="AlphaFoldDB" id="A0A6B0GIH1"/>
<evidence type="ECO:0000256" key="1">
    <source>
        <dbReference type="ARBA" id="ARBA00022679"/>
    </source>
</evidence>
<dbReference type="Gene3D" id="3.40.630.30">
    <property type="match status" value="1"/>
</dbReference>
<accession>A0A6B0GIH1</accession>
<evidence type="ECO:0000259" key="2">
    <source>
        <dbReference type="PROSITE" id="PS51186"/>
    </source>
</evidence>
<dbReference type="InterPro" id="IPR000182">
    <property type="entry name" value="GNAT_dom"/>
</dbReference>
<feature type="domain" description="N-acetyltransferase" evidence="2">
    <location>
        <begin position="4"/>
        <end position="154"/>
    </location>
</feature>
<dbReference type="PANTHER" id="PTHR13947">
    <property type="entry name" value="GNAT FAMILY N-ACETYLTRANSFERASE"/>
    <property type="match status" value="1"/>
</dbReference>
<protein>
    <recommendedName>
        <fullName evidence="2">N-acetyltransferase domain-containing protein</fullName>
    </recommendedName>
</protein>
<comment type="caution">
    <text evidence="3">The sequence shown here is derived from an EMBL/GenBank/DDBJ whole genome shotgun (WGS) entry which is preliminary data.</text>
</comment>
<proteinExistence type="predicted"/>
<dbReference type="PROSITE" id="PS51186">
    <property type="entry name" value="GNAT"/>
    <property type="match status" value="1"/>
</dbReference>
<dbReference type="OrthoDB" id="125295at2157"/>
<dbReference type="InterPro" id="IPR050769">
    <property type="entry name" value="NAT_camello-type"/>
</dbReference>
<dbReference type="InterPro" id="IPR016181">
    <property type="entry name" value="Acyl_CoA_acyltransferase"/>
</dbReference>
<dbReference type="SUPFAM" id="SSF55729">
    <property type="entry name" value="Acyl-CoA N-acyltransferases (Nat)"/>
    <property type="match status" value="1"/>
</dbReference>
<keyword evidence="4" id="KW-1185">Reference proteome</keyword>
<organism evidence="3 4">
    <name type="scientific">Halomarina oriensis</name>
    <dbReference type="NCBI Taxonomy" id="671145"/>
    <lineage>
        <taxon>Archaea</taxon>
        <taxon>Methanobacteriati</taxon>
        <taxon>Methanobacteriota</taxon>
        <taxon>Stenosarchaea group</taxon>
        <taxon>Halobacteria</taxon>
        <taxon>Halobacteriales</taxon>
        <taxon>Natronomonadaceae</taxon>
        <taxon>Halomarina</taxon>
    </lineage>
</organism>
<dbReference type="RefSeq" id="WP_158202984.1">
    <property type="nucleotide sequence ID" value="NZ_WSZK01000006.1"/>
</dbReference>
<sequence>MRTPEVRRYRPTDAAAVWDVHVRDLSEAMPIFSPAWATDLHDVERYYLVDGDFLVGVVDDRVVATGGFLPTDDETVGLRRVRVLPTWRDGEVVDDLVGTLEALADRRGYARVVLDTNGHLQQRNRAVESRGYELVDRRPLPEWGTDILYYQKWL</sequence>
<dbReference type="PANTHER" id="PTHR13947:SF37">
    <property type="entry name" value="LD18367P"/>
    <property type="match status" value="1"/>
</dbReference>
<dbReference type="GO" id="GO:0008080">
    <property type="term" value="F:N-acetyltransferase activity"/>
    <property type="evidence" value="ECO:0007669"/>
    <property type="project" value="InterPro"/>
</dbReference>
<dbReference type="EMBL" id="WSZK01000006">
    <property type="protein sequence ID" value="MWG33249.1"/>
    <property type="molecule type" value="Genomic_DNA"/>
</dbReference>
<dbReference type="Pfam" id="PF00583">
    <property type="entry name" value="Acetyltransf_1"/>
    <property type="match status" value="1"/>
</dbReference>
<dbReference type="Proteomes" id="UP000451471">
    <property type="component" value="Unassembled WGS sequence"/>
</dbReference>
<gene>
    <name evidence="3" type="ORF">GQS65_01875</name>
</gene>
<name>A0A6B0GIH1_9EURY</name>